<feature type="domain" description="NmrA-like" evidence="1">
    <location>
        <begin position="31"/>
        <end position="269"/>
    </location>
</feature>
<dbReference type="EMBL" id="MHFR01000009">
    <property type="protein sequence ID" value="OGW99317.1"/>
    <property type="molecule type" value="Genomic_DNA"/>
</dbReference>
<comment type="caution">
    <text evidence="2">The sequence shown here is derived from an EMBL/GenBank/DDBJ whole genome shotgun (WGS) entry which is preliminary data.</text>
</comment>
<dbReference type="Pfam" id="PF05368">
    <property type="entry name" value="NmrA"/>
    <property type="match status" value="1"/>
</dbReference>
<dbReference type="Pfam" id="PF11066">
    <property type="entry name" value="DUF2867"/>
    <property type="match status" value="1"/>
</dbReference>
<dbReference type="InterPro" id="IPR036291">
    <property type="entry name" value="NAD(P)-bd_dom_sf"/>
</dbReference>
<dbReference type="AlphaFoldDB" id="A0A1G1L2E3"/>
<organism evidence="2 3">
    <name type="scientific">Candidatus Danuiimicrobium aquiferis</name>
    <dbReference type="NCBI Taxonomy" id="1801832"/>
    <lineage>
        <taxon>Bacteria</taxon>
        <taxon>Pseudomonadati</taxon>
        <taxon>Candidatus Omnitrophota</taxon>
        <taxon>Candidatus Danuiimicrobium</taxon>
    </lineage>
</organism>
<reference evidence="2 3" key="1">
    <citation type="journal article" date="2016" name="Nat. Commun.">
        <title>Thousands of microbial genomes shed light on interconnected biogeochemical processes in an aquifer system.</title>
        <authorList>
            <person name="Anantharaman K."/>
            <person name="Brown C.T."/>
            <person name="Hug L.A."/>
            <person name="Sharon I."/>
            <person name="Castelle C.J."/>
            <person name="Probst A.J."/>
            <person name="Thomas B.C."/>
            <person name="Singh A."/>
            <person name="Wilkins M.J."/>
            <person name="Karaoz U."/>
            <person name="Brodie E.L."/>
            <person name="Williams K.H."/>
            <person name="Hubbard S.S."/>
            <person name="Banfield J.F."/>
        </authorList>
    </citation>
    <scope>NUCLEOTIDE SEQUENCE [LARGE SCALE GENOMIC DNA]</scope>
</reference>
<proteinExistence type="predicted"/>
<dbReference type="PANTHER" id="PTHR12126">
    <property type="entry name" value="NADH-UBIQUINONE OXIDOREDUCTASE 39 KDA SUBUNIT-RELATED"/>
    <property type="match status" value="1"/>
</dbReference>
<gene>
    <name evidence="2" type="ORF">A3G33_05870</name>
</gene>
<dbReference type="PANTHER" id="PTHR12126:SF11">
    <property type="entry name" value="NADH DEHYDROGENASE [UBIQUINONE] 1 ALPHA SUBCOMPLEX SUBUNIT 9, MITOCHONDRIAL"/>
    <property type="match status" value="1"/>
</dbReference>
<dbReference type="InterPro" id="IPR021295">
    <property type="entry name" value="DUF2867"/>
</dbReference>
<dbReference type="SUPFAM" id="SSF51735">
    <property type="entry name" value="NAD(P)-binding Rossmann-fold domains"/>
    <property type="match status" value="1"/>
</dbReference>
<dbReference type="InterPro" id="IPR008030">
    <property type="entry name" value="NmrA-like"/>
</dbReference>
<dbReference type="GO" id="GO:0044877">
    <property type="term" value="F:protein-containing complex binding"/>
    <property type="evidence" value="ECO:0007669"/>
    <property type="project" value="TreeGrafter"/>
</dbReference>
<accession>A0A1G1L2E3</accession>
<dbReference type="Gene3D" id="3.40.50.720">
    <property type="entry name" value="NAD(P)-binding Rossmann-like Domain"/>
    <property type="match status" value="1"/>
</dbReference>
<name>A0A1G1L2E3_9BACT</name>
<dbReference type="InterPro" id="IPR051207">
    <property type="entry name" value="ComplexI_NDUFA9_subunit"/>
</dbReference>
<dbReference type="Proteomes" id="UP000178187">
    <property type="component" value="Unassembled WGS sequence"/>
</dbReference>
<sequence>MSSHNNFHRNIQESKDLSCSDLPSKPNSKINKILVTGASGYIGGRLVPELLARGYQVRAMVRRASPEYQALWPEAEIAVADVLDEKLYSLEKALEGIDTAYYLLHSLNLGLKEFEAADIKAAVNFRRAADEQRIQRIIYLGGLGDIQSSLSSHLRSRMEVAEELKRGKVPVTILRAGVIIGSGSASFEIILHLVKKLYIVLVPRWAKNRCQPIAIRDVIKYLVGVLEVPETTGKNFDIGGKDILTYEKMLKILSRILNQKRIFMHVPFSNIGAYAYFASLLTPVPASITQCLMEGLKNEVVCQNILINSYLPFEPMSYREAIVRAISREEQDRVYTRWSDAYPPAHELAIKLHELKTGPAYSTRCSILADKSAESLFKSLCHVGGKKGWFQNNWMWRFRGLLDRMLGGVGTSRGRRSYSSLKINDVIDFWRIEDIKEGQRLLLRAEMKLPGKAWLEFNIEEVDNMRKLSVIAYYNTRSLWGRLYWYGCLPFHFIIFKKLLVDIEKRSLSKES</sequence>
<evidence type="ECO:0000259" key="1">
    <source>
        <dbReference type="Pfam" id="PF05368"/>
    </source>
</evidence>
<protein>
    <submittedName>
        <fullName evidence="2">Epimerase</fullName>
    </submittedName>
</protein>
<evidence type="ECO:0000313" key="3">
    <source>
        <dbReference type="Proteomes" id="UP000178187"/>
    </source>
</evidence>
<evidence type="ECO:0000313" key="2">
    <source>
        <dbReference type="EMBL" id="OGW99317.1"/>
    </source>
</evidence>